<reference evidence="3 4" key="1">
    <citation type="submission" date="2016-11" db="EMBL/GenBank/DDBJ databases">
        <authorList>
            <person name="Varghese N."/>
            <person name="Submissions S."/>
        </authorList>
    </citation>
    <scope>NUCLEOTIDE SEQUENCE [LARGE SCALE GENOMIC DNA]</scope>
    <source>
        <strain evidence="3 4">DSM 19027</strain>
    </source>
</reference>
<dbReference type="GO" id="GO:0008745">
    <property type="term" value="F:N-acetylmuramoyl-L-alanine amidase activity"/>
    <property type="evidence" value="ECO:0007669"/>
    <property type="project" value="InterPro"/>
</dbReference>
<dbReference type="GO" id="GO:0009253">
    <property type="term" value="P:peptidoglycan catabolic process"/>
    <property type="evidence" value="ECO:0007669"/>
    <property type="project" value="InterPro"/>
</dbReference>
<dbReference type="AlphaFoldDB" id="A0A1M6BIY4"/>
<proteinExistence type="predicted"/>
<sequence length="237" mass="26540">MILLIKRRNAVLVLLILFLSIAIFSLDGSGDPPALAANNQYKAMVILDPGHGGEDPGAVSNYSGIAEKDINLRIALMLKEYLEADNYRVIMTREEDVLNYKPGTKNITEKRRQDLTARRKLIDSSGADIVVSIHLNKFEEPQYYGAQTFYPPGSAESERLAVCVQNALRENVDPSNNRKALVKKERIVILRDLVVPTVLVECGFLSNSQEEALLRTVDYQEKIARAIKKGIDDYFAE</sequence>
<evidence type="ECO:0000313" key="3">
    <source>
        <dbReference type="EMBL" id="SHI48453.1"/>
    </source>
</evidence>
<name>A0A1M6BIY4_9FIRM</name>
<organism evidence="3 4">
    <name type="scientific">Thermoclostridium caenicola</name>
    <dbReference type="NCBI Taxonomy" id="659425"/>
    <lineage>
        <taxon>Bacteria</taxon>
        <taxon>Bacillati</taxon>
        <taxon>Bacillota</taxon>
        <taxon>Clostridia</taxon>
        <taxon>Eubacteriales</taxon>
        <taxon>Oscillospiraceae</taxon>
        <taxon>Thermoclostridium</taxon>
    </lineage>
</organism>
<evidence type="ECO:0000313" key="4">
    <source>
        <dbReference type="Proteomes" id="UP000324781"/>
    </source>
</evidence>
<evidence type="ECO:0000256" key="1">
    <source>
        <dbReference type="ARBA" id="ARBA00022801"/>
    </source>
</evidence>
<dbReference type="PANTHER" id="PTHR30404">
    <property type="entry name" value="N-ACETYLMURAMOYL-L-ALANINE AMIDASE"/>
    <property type="match status" value="1"/>
</dbReference>
<keyword evidence="4" id="KW-1185">Reference proteome</keyword>
<gene>
    <name evidence="3" type="ORF">SAMN05444373_100317</name>
</gene>
<dbReference type="SUPFAM" id="SSF53187">
    <property type="entry name" value="Zn-dependent exopeptidases"/>
    <property type="match status" value="1"/>
</dbReference>
<keyword evidence="1" id="KW-0378">Hydrolase</keyword>
<dbReference type="Pfam" id="PF01520">
    <property type="entry name" value="Amidase_3"/>
    <property type="match status" value="1"/>
</dbReference>
<feature type="domain" description="MurNAc-LAA" evidence="2">
    <location>
        <begin position="119"/>
        <end position="232"/>
    </location>
</feature>
<dbReference type="Gene3D" id="3.40.630.40">
    <property type="entry name" value="Zn-dependent exopeptidases"/>
    <property type="match status" value="1"/>
</dbReference>
<evidence type="ECO:0000259" key="2">
    <source>
        <dbReference type="SMART" id="SM00646"/>
    </source>
</evidence>
<dbReference type="GO" id="GO:0030288">
    <property type="term" value="C:outer membrane-bounded periplasmic space"/>
    <property type="evidence" value="ECO:0007669"/>
    <property type="project" value="TreeGrafter"/>
</dbReference>
<dbReference type="InterPro" id="IPR002508">
    <property type="entry name" value="MurNAc-LAA_cat"/>
</dbReference>
<dbReference type="RefSeq" id="WP_149677565.1">
    <property type="nucleotide sequence ID" value="NZ_DAONMB010000085.1"/>
</dbReference>
<protein>
    <submittedName>
        <fullName evidence="3">N-acetylmuramoyl-L-alanine amidase</fullName>
    </submittedName>
</protein>
<dbReference type="OrthoDB" id="9806267at2"/>
<dbReference type="SMART" id="SM00646">
    <property type="entry name" value="Ami_3"/>
    <property type="match status" value="1"/>
</dbReference>
<dbReference type="InterPro" id="IPR050695">
    <property type="entry name" value="N-acetylmuramoyl_amidase_3"/>
</dbReference>
<dbReference type="EMBL" id="FQZP01000003">
    <property type="protein sequence ID" value="SHI48453.1"/>
    <property type="molecule type" value="Genomic_DNA"/>
</dbReference>
<accession>A0A1M6BIY4</accession>
<dbReference type="Proteomes" id="UP000324781">
    <property type="component" value="Unassembled WGS sequence"/>
</dbReference>
<dbReference type="CDD" id="cd02696">
    <property type="entry name" value="MurNAc-LAA"/>
    <property type="match status" value="1"/>
</dbReference>
<dbReference type="PANTHER" id="PTHR30404:SF0">
    <property type="entry name" value="N-ACETYLMURAMOYL-L-ALANINE AMIDASE AMIC"/>
    <property type="match status" value="1"/>
</dbReference>